<proteinExistence type="predicted"/>
<name>A0A6G1DN13_9ORYZ</name>
<dbReference type="EMBL" id="SPHZ02000006">
    <property type="protein sequence ID" value="KAF0913781.1"/>
    <property type="molecule type" value="Genomic_DNA"/>
</dbReference>
<organism evidence="1 2">
    <name type="scientific">Oryza meyeriana var. granulata</name>
    <dbReference type="NCBI Taxonomy" id="110450"/>
    <lineage>
        <taxon>Eukaryota</taxon>
        <taxon>Viridiplantae</taxon>
        <taxon>Streptophyta</taxon>
        <taxon>Embryophyta</taxon>
        <taxon>Tracheophyta</taxon>
        <taxon>Spermatophyta</taxon>
        <taxon>Magnoliopsida</taxon>
        <taxon>Liliopsida</taxon>
        <taxon>Poales</taxon>
        <taxon>Poaceae</taxon>
        <taxon>BOP clade</taxon>
        <taxon>Oryzoideae</taxon>
        <taxon>Oryzeae</taxon>
        <taxon>Oryzinae</taxon>
        <taxon>Oryza</taxon>
        <taxon>Oryza meyeriana</taxon>
    </lineage>
</organism>
<dbReference type="Proteomes" id="UP000479710">
    <property type="component" value="Unassembled WGS sequence"/>
</dbReference>
<reference evidence="1 2" key="1">
    <citation type="submission" date="2019-11" db="EMBL/GenBank/DDBJ databases">
        <title>Whole genome sequence of Oryza granulata.</title>
        <authorList>
            <person name="Li W."/>
        </authorList>
    </citation>
    <scope>NUCLEOTIDE SEQUENCE [LARGE SCALE GENOMIC DNA]</scope>
    <source>
        <strain evidence="2">cv. Menghai</strain>
        <tissue evidence="1">Leaf</tissue>
    </source>
</reference>
<evidence type="ECO:0000313" key="1">
    <source>
        <dbReference type="EMBL" id="KAF0913781.1"/>
    </source>
</evidence>
<protein>
    <submittedName>
        <fullName evidence="1">Uncharacterized protein</fullName>
    </submittedName>
</protein>
<gene>
    <name evidence="1" type="ORF">E2562_024870</name>
</gene>
<evidence type="ECO:0000313" key="2">
    <source>
        <dbReference type="Proteomes" id="UP000479710"/>
    </source>
</evidence>
<dbReference type="AlphaFoldDB" id="A0A6G1DN13"/>
<keyword evidence="2" id="KW-1185">Reference proteome</keyword>
<accession>A0A6G1DN13</accession>
<comment type="caution">
    <text evidence="1">The sequence shown here is derived from an EMBL/GenBank/DDBJ whole genome shotgun (WGS) entry which is preliminary data.</text>
</comment>
<sequence>MSMMGARQSGVMSITATVEGGMSKGQAAGILKTSYMTCGGNSVFAALALAKASASAMLAWGVPATVTPRKCVLALLKAARYLASSGFRA</sequence>